<keyword evidence="2" id="KW-1185">Reference proteome</keyword>
<organism evidence="1 2">
    <name type="scientific">Streptomyces kaempferi</name>
    <dbReference type="NCBI Taxonomy" id="333725"/>
    <lineage>
        <taxon>Bacteria</taxon>
        <taxon>Bacillati</taxon>
        <taxon>Actinomycetota</taxon>
        <taxon>Actinomycetes</taxon>
        <taxon>Kitasatosporales</taxon>
        <taxon>Streptomycetaceae</taxon>
        <taxon>Streptomyces</taxon>
    </lineage>
</organism>
<proteinExistence type="predicted"/>
<reference evidence="2" key="1">
    <citation type="journal article" date="2019" name="Int. J. Syst. Evol. Microbiol.">
        <title>The Global Catalogue of Microorganisms (GCM) 10K type strain sequencing project: providing services to taxonomists for standard genome sequencing and annotation.</title>
        <authorList>
            <consortium name="The Broad Institute Genomics Platform"/>
            <consortium name="The Broad Institute Genome Sequencing Center for Infectious Disease"/>
            <person name="Wu L."/>
            <person name="Ma J."/>
        </authorList>
    </citation>
    <scope>NUCLEOTIDE SEQUENCE [LARGE SCALE GENOMIC DNA]</scope>
    <source>
        <strain evidence="2">CGMCC 4.7020</strain>
    </source>
</reference>
<protein>
    <recommendedName>
        <fullName evidence="3">Transposase</fullName>
    </recommendedName>
</protein>
<dbReference type="EMBL" id="JBHTMM010000069">
    <property type="protein sequence ID" value="MFD1311126.1"/>
    <property type="molecule type" value="Genomic_DNA"/>
</dbReference>
<evidence type="ECO:0000313" key="2">
    <source>
        <dbReference type="Proteomes" id="UP001597058"/>
    </source>
</evidence>
<comment type="caution">
    <text evidence="1">The sequence shown here is derived from an EMBL/GenBank/DDBJ whole genome shotgun (WGS) entry which is preliminary data.</text>
</comment>
<dbReference type="Proteomes" id="UP001597058">
    <property type="component" value="Unassembled WGS sequence"/>
</dbReference>
<evidence type="ECO:0000313" key="1">
    <source>
        <dbReference type="EMBL" id="MFD1311126.1"/>
    </source>
</evidence>
<sequence>MLTLHNCKIAPSTYCAHHKRQARPAARTLRDAELKALISQAYEANYRVRSARMIWRHLNC</sequence>
<evidence type="ECO:0008006" key="3">
    <source>
        <dbReference type="Google" id="ProtNLM"/>
    </source>
</evidence>
<name>A0ABW3XQJ1_9ACTN</name>
<gene>
    <name evidence="1" type="ORF">ACFQ5X_35565</name>
</gene>
<accession>A0ABW3XQJ1</accession>
<dbReference type="RefSeq" id="WP_381239985.1">
    <property type="nucleotide sequence ID" value="NZ_JBHSKH010000077.1"/>
</dbReference>